<protein>
    <submittedName>
        <fullName evidence="1">Unannotated protein</fullName>
    </submittedName>
</protein>
<dbReference type="EMBL" id="CAFBPU010000005">
    <property type="protein sequence ID" value="CAB5022980.1"/>
    <property type="molecule type" value="Genomic_DNA"/>
</dbReference>
<gene>
    <name evidence="1" type="ORF">UFOPK3752_02118</name>
    <name evidence="2" type="ORF">UFOPK4150_00360</name>
</gene>
<organism evidence="1">
    <name type="scientific">freshwater metagenome</name>
    <dbReference type="NCBI Taxonomy" id="449393"/>
    <lineage>
        <taxon>unclassified sequences</taxon>
        <taxon>metagenomes</taxon>
        <taxon>ecological metagenomes</taxon>
    </lineage>
</organism>
<dbReference type="PROSITE" id="PS51257">
    <property type="entry name" value="PROKAR_LIPOPROTEIN"/>
    <property type="match status" value="1"/>
</dbReference>
<accession>A0A6J7KPJ8</accession>
<evidence type="ECO:0000313" key="1">
    <source>
        <dbReference type="EMBL" id="CAB4958398.1"/>
    </source>
</evidence>
<evidence type="ECO:0000313" key="2">
    <source>
        <dbReference type="EMBL" id="CAB5022980.1"/>
    </source>
</evidence>
<sequence>MRATRWLALPALALVLSACSTSSQGNIGDATPAEDNAISAAAPSEILAQAKKNAMAQSSFHIKGVGQCPDSSFTVDMKLRSDEFGVGTVRLGSDSLELVTTPDGVYVRAPKAFWAAQKSGAVATTIGDHWVKFAKASNPCLTALGSFSTVIANYLGYTETPTKQVGGAVFTVPAVQLQFSASASVWVASRGVPLPVEVDDTSISTQISLGEWGAVVAVTAPLPTDVIEASTLPSK</sequence>
<name>A0A6J7KPJ8_9ZZZZ</name>
<dbReference type="AlphaFoldDB" id="A0A6J7KPJ8"/>
<dbReference type="EMBL" id="CAFBND010000131">
    <property type="protein sequence ID" value="CAB4958398.1"/>
    <property type="molecule type" value="Genomic_DNA"/>
</dbReference>
<reference evidence="1" key="1">
    <citation type="submission" date="2020-05" db="EMBL/GenBank/DDBJ databases">
        <authorList>
            <person name="Chiriac C."/>
            <person name="Salcher M."/>
            <person name="Ghai R."/>
            <person name="Kavagutti S V."/>
        </authorList>
    </citation>
    <scope>NUCLEOTIDE SEQUENCE</scope>
</reference>
<proteinExistence type="predicted"/>